<dbReference type="PROSITE" id="PS50262">
    <property type="entry name" value="G_PROTEIN_RECEP_F1_2"/>
    <property type="match status" value="1"/>
</dbReference>
<evidence type="ECO:0000256" key="8">
    <source>
        <dbReference type="SAM" id="Phobius"/>
    </source>
</evidence>
<comment type="subcellular location">
    <subcellularLocation>
        <location evidence="1">Membrane</location>
        <topology evidence="1">Multi-pass membrane protein</topology>
    </subcellularLocation>
</comment>
<keyword evidence="7" id="KW-0807">Transducer</keyword>
<keyword evidence="11" id="KW-1185">Reference proteome</keyword>
<keyword evidence="5 8" id="KW-0472">Membrane</keyword>
<dbReference type="GO" id="GO:0004984">
    <property type="term" value="F:olfactory receptor activity"/>
    <property type="evidence" value="ECO:0007669"/>
    <property type="project" value="InterPro"/>
</dbReference>
<sequence length="110" mass="12709">MTGRNQSIISEFLLLGLPIQPEHQNLFYALFLAMYLTTVLGNLIIITLIRLDSHLHTPMYLFLSILSFSDLCFSSVTMPKLLQNMQSQVPSIPYAGCLTQIYFFLFFWRP</sequence>
<dbReference type="Ensembl" id="ENSSDAT00000005864.1">
    <property type="protein sequence ID" value="ENSSDAP00000005114.1"/>
    <property type="gene ID" value="ENSSDAG00000004789.1"/>
</dbReference>
<feature type="transmembrane region" description="Helical" evidence="8">
    <location>
        <begin position="60"/>
        <end position="79"/>
    </location>
</feature>
<dbReference type="Pfam" id="PF13853">
    <property type="entry name" value="7tm_4"/>
    <property type="match status" value="1"/>
</dbReference>
<organism evidence="10 11">
    <name type="scientific">Spermophilus dauricus</name>
    <name type="common">Daurian ground squirrel</name>
    <dbReference type="NCBI Taxonomy" id="99837"/>
    <lineage>
        <taxon>Eukaryota</taxon>
        <taxon>Metazoa</taxon>
        <taxon>Chordata</taxon>
        <taxon>Craniata</taxon>
        <taxon>Vertebrata</taxon>
        <taxon>Euteleostomi</taxon>
        <taxon>Mammalia</taxon>
        <taxon>Eutheria</taxon>
        <taxon>Euarchontoglires</taxon>
        <taxon>Glires</taxon>
        <taxon>Rodentia</taxon>
        <taxon>Sciuromorpha</taxon>
        <taxon>Sciuridae</taxon>
        <taxon>Xerinae</taxon>
        <taxon>Marmotini</taxon>
        <taxon>Spermophilus</taxon>
    </lineage>
</organism>
<reference evidence="10" key="1">
    <citation type="submission" date="2025-08" db="UniProtKB">
        <authorList>
            <consortium name="Ensembl"/>
        </authorList>
    </citation>
    <scope>IDENTIFICATION</scope>
</reference>
<name>A0A8C9ULI3_SPEDA</name>
<dbReference type="SUPFAM" id="SSF81321">
    <property type="entry name" value="Family A G protein-coupled receptor-like"/>
    <property type="match status" value="1"/>
</dbReference>
<accession>A0A8C9ULI3</accession>
<dbReference type="Proteomes" id="UP000694422">
    <property type="component" value="Unplaced"/>
</dbReference>
<evidence type="ECO:0000256" key="3">
    <source>
        <dbReference type="ARBA" id="ARBA00022989"/>
    </source>
</evidence>
<feature type="domain" description="G-protein coupled receptors family 1 profile" evidence="9">
    <location>
        <begin position="41"/>
        <end position="110"/>
    </location>
</feature>
<evidence type="ECO:0000256" key="4">
    <source>
        <dbReference type="ARBA" id="ARBA00023040"/>
    </source>
</evidence>
<evidence type="ECO:0000256" key="6">
    <source>
        <dbReference type="ARBA" id="ARBA00023170"/>
    </source>
</evidence>
<dbReference type="PANTHER" id="PTHR48001">
    <property type="entry name" value="OLFACTORY RECEPTOR"/>
    <property type="match status" value="1"/>
</dbReference>
<evidence type="ECO:0000256" key="2">
    <source>
        <dbReference type="ARBA" id="ARBA00022692"/>
    </source>
</evidence>
<keyword evidence="3 8" id="KW-1133">Transmembrane helix</keyword>
<evidence type="ECO:0000313" key="11">
    <source>
        <dbReference type="Proteomes" id="UP000694422"/>
    </source>
</evidence>
<proteinExistence type="predicted"/>
<feature type="transmembrane region" description="Helical" evidence="8">
    <location>
        <begin position="91"/>
        <end position="108"/>
    </location>
</feature>
<keyword evidence="4" id="KW-0297">G-protein coupled receptor</keyword>
<dbReference type="AlphaFoldDB" id="A0A8C9ULI3"/>
<keyword evidence="6" id="KW-0675">Receptor</keyword>
<reference evidence="10" key="2">
    <citation type="submission" date="2025-09" db="UniProtKB">
        <authorList>
            <consortium name="Ensembl"/>
        </authorList>
    </citation>
    <scope>IDENTIFICATION</scope>
</reference>
<evidence type="ECO:0000313" key="10">
    <source>
        <dbReference type="Ensembl" id="ENSSDAP00000005114.1"/>
    </source>
</evidence>
<dbReference type="GO" id="GO:0016020">
    <property type="term" value="C:membrane"/>
    <property type="evidence" value="ECO:0007669"/>
    <property type="project" value="UniProtKB-SubCell"/>
</dbReference>
<evidence type="ECO:0000259" key="9">
    <source>
        <dbReference type="PROSITE" id="PS50262"/>
    </source>
</evidence>
<keyword evidence="2 8" id="KW-0812">Transmembrane</keyword>
<dbReference type="InterPro" id="IPR000725">
    <property type="entry name" value="Olfact_rcpt"/>
</dbReference>
<dbReference type="InterPro" id="IPR017452">
    <property type="entry name" value="GPCR_Rhodpsn_7TM"/>
</dbReference>
<protein>
    <recommendedName>
        <fullName evidence="9">G-protein coupled receptors family 1 profile domain-containing protein</fullName>
    </recommendedName>
</protein>
<evidence type="ECO:0000256" key="7">
    <source>
        <dbReference type="ARBA" id="ARBA00023224"/>
    </source>
</evidence>
<evidence type="ECO:0000256" key="5">
    <source>
        <dbReference type="ARBA" id="ARBA00023136"/>
    </source>
</evidence>
<feature type="transmembrane region" description="Helical" evidence="8">
    <location>
        <begin position="26"/>
        <end position="48"/>
    </location>
</feature>
<dbReference type="Gene3D" id="1.20.1070.10">
    <property type="entry name" value="Rhodopsin 7-helix transmembrane proteins"/>
    <property type="match status" value="1"/>
</dbReference>
<evidence type="ECO:0000256" key="1">
    <source>
        <dbReference type="ARBA" id="ARBA00004141"/>
    </source>
</evidence>
<dbReference type="GO" id="GO:0004930">
    <property type="term" value="F:G protein-coupled receptor activity"/>
    <property type="evidence" value="ECO:0007669"/>
    <property type="project" value="UniProtKB-KW"/>
</dbReference>